<dbReference type="OrthoDB" id="6064711at2"/>
<evidence type="ECO:0000256" key="2">
    <source>
        <dbReference type="ARBA" id="ARBA00022679"/>
    </source>
</evidence>
<feature type="domain" description="Methyltransferase" evidence="4">
    <location>
        <begin position="25"/>
        <end position="113"/>
    </location>
</feature>
<dbReference type="Pfam" id="PF13649">
    <property type="entry name" value="Methyltransf_25"/>
    <property type="match status" value="1"/>
</dbReference>
<keyword evidence="6" id="KW-1185">Reference proteome</keyword>
<evidence type="ECO:0000259" key="4">
    <source>
        <dbReference type="Pfam" id="PF13649"/>
    </source>
</evidence>
<gene>
    <name evidence="5" type="ORF">BL253_03585</name>
</gene>
<keyword evidence="2 5" id="KW-0808">Transferase</keyword>
<evidence type="ECO:0000313" key="5">
    <source>
        <dbReference type="EMBL" id="ONH32820.1"/>
    </source>
</evidence>
<dbReference type="RefSeq" id="WP_076813529.1">
    <property type="nucleotide sequence ID" value="NZ_MOMC01000008.1"/>
</dbReference>
<name>A0A1V2IIL7_9ACTN</name>
<dbReference type="InterPro" id="IPR041698">
    <property type="entry name" value="Methyltransf_25"/>
</dbReference>
<dbReference type="EMBL" id="MOMC01000008">
    <property type="protein sequence ID" value="ONH32820.1"/>
    <property type="molecule type" value="Genomic_DNA"/>
</dbReference>
<comment type="caution">
    <text evidence="5">The sequence shown here is derived from an EMBL/GenBank/DDBJ whole genome shotgun (WGS) entry which is preliminary data.</text>
</comment>
<dbReference type="PANTHER" id="PTHR43464:SF19">
    <property type="entry name" value="UBIQUINONE BIOSYNTHESIS O-METHYLTRANSFERASE, MITOCHONDRIAL"/>
    <property type="match status" value="1"/>
</dbReference>
<protein>
    <submittedName>
        <fullName evidence="5">SAM-dependent methyltransferase</fullName>
    </submittedName>
</protein>
<evidence type="ECO:0000313" key="6">
    <source>
        <dbReference type="Proteomes" id="UP000188929"/>
    </source>
</evidence>
<dbReference type="GO" id="GO:0032259">
    <property type="term" value="P:methylation"/>
    <property type="evidence" value="ECO:0007669"/>
    <property type="project" value="UniProtKB-KW"/>
</dbReference>
<dbReference type="AlphaFoldDB" id="A0A1V2IIL7"/>
<dbReference type="CDD" id="cd02440">
    <property type="entry name" value="AdoMet_MTases"/>
    <property type="match status" value="1"/>
</dbReference>
<dbReference type="InterPro" id="IPR029063">
    <property type="entry name" value="SAM-dependent_MTases_sf"/>
</dbReference>
<sequence length="229" mass="25419">MLDWSHNAYYQRLLLRHLPRPCQRVLDVGCGAGEFAARLAQHSEQVDAVDRSARMIEEARRHTPGNVHCVLADVLADPLPGKDYDAILSITALHHMPLPDALPVLAAALRPGGILAAVVLPRMDLRHEWHVEFVAAVAHHLLGAAFLVNGLLRGSRPFVKEHHTRTGMPVVMNPPLTTREAAREAAAVLPGVRVRRLLFWRYLLIWEKPIVHDVRPAPSRPSPTSSPTD</sequence>
<dbReference type="STRING" id="1834516.BL253_03585"/>
<dbReference type="SUPFAM" id="SSF53335">
    <property type="entry name" value="S-adenosyl-L-methionine-dependent methyltransferases"/>
    <property type="match status" value="1"/>
</dbReference>
<dbReference type="Proteomes" id="UP000188929">
    <property type="component" value="Unassembled WGS sequence"/>
</dbReference>
<evidence type="ECO:0000256" key="3">
    <source>
        <dbReference type="ARBA" id="ARBA00022691"/>
    </source>
</evidence>
<accession>A0A1V2IIL7</accession>
<organism evidence="5 6">
    <name type="scientific">Pseudofrankia asymbiotica</name>
    <dbReference type="NCBI Taxonomy" id="1834516"/>
    <lineage>
        <taxon>Bacteria</taxon>
        <taxon>Bacillati</taxon>
        <taxon>Actinomycetota</taxon>
        <taxon>Actinomycetes</taxon>
        <taxon>Frankiales</taxon>
        <taxon>Frankiaceae</taxon>
        <taxon>Pseudofrankia</taxon>
    </lineage>
</organism>
<dbReference type="GO" id="GO:0008168">
    <property type="term" value="F:methyltransferase activity"/>
    <property type="evidence" value="ECO:0007669"/>
    <property type="project" value="UniProtKB-KW"/>
</dbReference>
<keyword evidence="1 5" id="KW-0489">Methyltransferase</keyword>
<reference evidence="6" key="1">
    <citation type="submission" date="2016-10" db="EMBL/GenBank/DDBJ databases">
        <title>Frankia sp. NRRL B-16386 Genome sequencing.</title>
        <authorList>
            <person name="Ghodhbane-Gtari F."/>
            <person name="Swanson E."/>
            <person name="Gueddou A."/>
            <person name="Hezbri K."/>
            <person name="Ktari K."/>
            <person name="Nouioui I."/>
            <person name="Morris K."/>
            <person name="Simpson S."/>
            <person name="Abebe-Akele F."/>
            <person name="Thomas K."/>
            <person name="Gtari M."/>
            <person name="Tisa L.S."/>
        </authorList>
    </citation>
    <scope>NUCLEOTIDE SEQUENCE [LARGE SCALE GENOMIC DNA]</scope>
    <source>
        <strain evidence="6">NRRL B-16386</strain>
    </source>
</reference>
<keyword evidence="3" id="KW-0949">S-adenosyl-L-methionine</keyword>
<proteinExistence type="predicted"/>
<dbReference type="PANTHER" id="PTHR43464">
    <property type="entry name" value="METHYLTRANSFERASE"/>
    <property type="match status" value="1"/>
</dbReference>
<dbReference type="Gene3D" id="3.40.50.150">
    <property type="entry name" value="Vaccinia Virus protein VP39"/>
    <property type="match status" value="1"/>
</dbReference>
<evidence type="ECO:0000256" key="1">
    <source>
        <dbReference type="ARBA" id="ARBA00022603"/>
    </source>
</evidence>